<evidence type="ECO:0000256" key="6">
    <source>
        <dbReference type="ARBA" id="ARBA00023211"/>
    </source>
</evidence>
<evidence type="ECO:0000256" key="1">
    <source>
        <dbReference type="ARBA" id="ARBA00001936"/>
    </source>
</evidence>
<comment type="cofactor">
    <cofactor evidence="1">
        <name>Mn(2+)</name>
        <dbReference type="ChEBI" id="CHEBI:29035"/>
    </cofactor>
</comment>
<dbReference type="GO" id="GO:0046872">
    <property type="term" value="F:metal ion binding"/>
    <property type="evidence" value="ECO:0007669"/>
    <property type="project" value="UniProtKB-KW"/>
</dbReference>
<dbReference type="InterPro" id="IPR000086">
    <property type="entry name" value="NUDIX_hydrolase_dom"/>
</dbReference>
<organism evidence="8 9">
    <name type="scientific">Acidaminobacter hydrogenoformans DSM 2784</name>
    <dbReference type="NCBI Taxonomy" id="1120920"/>
    <lineage>
        <taxon>Bacteria</taxon>
        <taxon>Bacillati</taxon>
        <taxon>Bacillota</taxon>
        <taxon>Clostridia</taxon>
        <taxon>Peptostreptococcales</taxon>
        <taxon>Acidaminobacteraceae</taxon>
        <taxon>Acidaminobacter</taxon>
    </lineage>
</organism>
<dbReference type="OrthoDB" id="9802805at2"/>
<dbReference type="Gene3D" id="3.90.79.10">
    <property type="entry name" value="Nucleoside Triphosphate Pyrophosphohydrolase"/>
    <property type="match status" value="1"/>
</dbReference>
<dbReference type="Proteomes" id="UP000199208">
    <property type="component" value="Unassembled WGS sequence"/>
</dbReference>
<keyword evidence="4" id="KW-0378">Hydrolase</keyword>
<reference evidence="8 9" key="1">
    <citation type="submission" date="2016-10" db="EMBL/GenBank/DDBJ databases">
        <authorList>
            <person name="de Groot N.N."/>
        </authorList>
    </citation>
    <scope>NUCLEOTIDE SEQUENCE [LARGE SCALE GENOMIC DNA]</scope>
    <source>
        <strain evidence="8 9">DSM 2784</strain>
    </source>
</reference>
<accession>A0A1G5RU74</accession>
<evidence type="ECO:0000256" key="5">
    <source>
        <dbReference type="ARBA" id="ARBA00022842"/>
    </source>
</evidence>
<evidence type="ECO:0000256" key="2">
    <source>
        <dbReference type="ARBA" id="ARBA00001946"/>
    </source>
</evidence>
<dbReference type="InterPro" id="IPR015797">
    <property type="entry name" value="NUDIX_hydrolase-like_dom_sf"/>
</dbReference>
<keyword evidence="5" id="KW-0460">Magnesium</keyword>
<dbReference type="AlphaFoldDB" id="A0A1G5RU74"/>
<feature type="domain" description="Nudix hydrolase" evidence="7">
    <location>
        <begin position="20"/>
        <end position="153"/>
    </location>
</feature>
<evidence type="ECO:0000256" key="3">
    <source>
        <dbReference type="ARBA" id="ARBA00022723"/>
    </source>
</evidence>
<dbReference type="EMBL" id="FMWL01000003">
    <property type="protein sequence ID" value="SCZ77685.1"/>
    <property type="molecule type" value="Genomic_DNA"/>
</dbReference>
<proteinExistence type="predicted"/>
<evidence type="ECO:0000313" key="9">
    <source>
        <dbReference type="Proteomes" id="UP000199208"/>
    </source>
</evidence>
<name>A0A1G5RU74_9FIRM</name>
<dbReference type="RefSeq" id="WP_092589682.1">
    <property type="nucleotide sequence ID" value="NZ_FMWL01000003.1"/>
</dbReference>
<comment type="cofactor">
    <cofactor evidence="2">
        <name>Mg(2+)</name>
        <dbReference type="ChEBI" id="CHEBI:18420"/>
    </cofactor>
</comment>
<dbReference type="PANTHER" id="PTHR12992">
    <property type="entry name" value="NUDIX HYDROLASE"/>
    <property type="match status" value="1"/>
</dbReference>
<dbReference type="SUPFAM" id="SSF55811">
    <property type="entry name" value="Nudix"/>
    <property type="match status" value="1"/>
</dbReference>
<dbReference type="PANTHER" id="PTHR12992:SF11">
    <property type="entry name" value="MITOCHONDRIAL COENZYME A DIPHOSPHATASE NUDT8"/>
    <property type="match status" value="1"/>
</dbReference>
<keyword evidence="6" id="KW-0464">Manganese</keyword>
<evidence type="ECO:0000259" key="7">
    <source>
        <dbReference type="PROSITE" id="PS51462"/>
    </source>
</evidence>
<protein>
    <submittedName>
        <fullName evidence="8">ADP-ribose pyrophosphatase YjhB, NUDIX family</fullName>
    </submittedName>
</protein>
<evidence type="ECO:0000256" key="4">
    <source>
        <dbReference type="ARBA" id="ARBA00022801"/>
    </source>
</evidence>
<dbReference type="PROSITE" id="PS00893">
    <property type="entry name" value="NUDIX_BOX"/>
    <property type="match status" value="1"/>
</dbReference>
<keyword evidence="9" id="KW-1185">Reference proteome</keyword>
<sequence>MNTPTIKKILVNYRKKQDGYRHFSVLIPIIEIDDEPHLLYEVRSEDLRSQPGEICFPGGKVELGEHHGETAIRETCEELNLDREDIEIIGQIDDIVTPFNMYIHVYVGIMDVDIDDIEPNEDEVKELFAVPVSYLFDCEVQEFKTESLLQMPADFPYEKIASGREYNFRVGKYPVLFIDFDDKTIWGITARITASFIRTLKDLSQEF</sequence>
<dbReference type="GO" id="GO:0010945">
    <property type="term" value="F:coenzyme A diphosphatase activity"/>
    <property type="evidence" value="ECO:0007669"/>
    <property type="project" value="InterPro"/>
</dbReference>
<dbReference type="PROSITE" id="PS51462">
    <property type="entry name" value="NUDIX"/>
    <property type="match status" value="1"/>
</dbReference>
<evidence type="ECO:0000313" key="8">
    <source>
        <dbReference type="EMBL" id="SCZ77685.1"/>
    </source>
</evidence>
<dbReference type="InterPro" id="IPR020084">
    <property type="entry name" value="NUDIX_hydrolase_CS"/>
</dbReference>
<dbReference type="InterPro" id="IPR045121">
    <property type="entry name" value="CoAse"/>
</dbReference>
<dbReference type="CDD" id="cd03426">
    <property type="entry name" value="NUDIX_CoAse_Nudt7"/>
    <property type="match status" value="1"/>
</dbReference>
<dbReference type="STRING" id="1120920.SAMN03080599_00883"/>
<gene>
    <name evidence="8" type="ORF">SAMN03080599_00883</name>
</gene>
<dbReference type="Pfam" id="PF00293">
    <property type="entry name" value="NUDIX"/>
    <property type="match status" value="1"/>
</dbReference>
<keyword evidence="3" id="KW-0479">Metal-binding</keyword>